<sequence length="146" mass="16638">MLTGEYRVSLDDKGRLIIPSRLRSAIPGDSLVLTRGVDRCLWLFPMEDWRALSSSLMEAASPFQKKARLLQRRIIAPAQEMDLDKLGRVNIPGTLQEAAGLQKDCVILGIEKYLEIWDLDEYQRYYAETEEEFQEAAEELGGLVSF</sequence>
<evidence type="ECO:0000256" key="1">
    <source>
        <dbReference type="ARBA" id="ARBA00013860"/>
    </source>
</evidence>
<dbReference type="InterPro" id="IPR007159">
    <property type="entry name" value="SpoVT-AbrB_dom"/>
</dbReference>
<keyword evidence="9" id="KW-0131">Cell cycle</keyword>
<dbReference type="PANTHER" id="PTHR34701:SF1">
    <property type="entry name" value="TRANSCRIPTIONAL REGULATOR MRAZ"/>
    <property type="match status" value="1"/>
</dbReference>
<dbReference type="PANTHER" id="PTHR34701">
    <property type="entry name" value="TRANSCRIPTIONAL REGULATOR MRAZ"/>
    <property type="match status" value="1"/>
</dbReference>
<evidence type="ECO:0000256" key="6">
    <source>
        <dbReference type="ARBA" id="ARBA00023163"/>
    </source>
</evidence>
<dbReference type="eggNOG" id="COG2001">
    <property type="taxonomic scope" value="Bacteria"/>
</dbReference>
<comment type="caution">
    <text evidence="9">The sequence shown here is derived from an EMBL/GenBank/DDBJ whole genome shotgun (WGS) entry which is preliminary data.</text>
</comment>
<evidence type="ECO:0000313" key="9">
    <source>
        <dbReference type="EMBL" id="KGE73506.1"/>
    </source>
</evidence>
<dbReference type="CDD" id="cd16320">
    <property type="entry name" value="MraZ_N"/>
    <property type="match status" value="1"/>
</dbReference>
<keyword evidence="5 7" id="KW-0238">DNA-binding</keyword>
<feature type="domain" description="SpoVT-AbrB" evidence="8">
    <location>
        <begin position="78"/>
        <end position="121"/>
    </location>
</feature>
<dbReference type="GO" id="GO:0000976">
    <property type="term" value="F:transcription cis-regulatory region binding"/>
    <property type="evidence" value="ECO:0007669"/>
    <property type="project" value="TreeGrafter"/>
</dbReference>
<evidence type="ECO:0000256" key="5">
    <source>
        <dbReference type="ARBA" id="ARBA00023125"/>
    </source>
</evidence>
<dbReference type="GO" id="GO:0003700">
    <property type="term" value="F:DNA-binding transcription factor activity"/>
    <property type="evidence" value="ECO:0007669"/>
    <property type="project" value="UniProtKB-UniRule"/>
</dbReference>
<dbReference type="InterPro" id="IPR038619">
    <property type="entry name" value="MraZ_sf"/>
</dbReference>
<comment type="similarity">
    <text evidence="7">Belongs to the MraZ family.</text>
</comment>
<dbReference type="InterPro" id="IPR003444">
    <property type="entry name" value="MraZ"/>
</dbReference>
<keyword evidence="3" id="KW-0677">Repeat</keyword>
<dbReference type="SUPFAM" id="SSF89447">
    <property type="entry name" value="AbrB/MazE/MraZ-like"/>
    <property type="match status" value="1"/>
</dbReference>
<dbReference type="InterPro" id="IPR035642">
    <property type="entry name" value="MraZ_N"/>
</dbReference>
<evidence type="ECO:0000256" key="7">
    <source>
        <dbReference type="HAMAP-Rule" id="MF_01008"/>
    </source>
</evidence>
<dbReference type="PROSITE" id="PS51740">
    <property type="entry name" value="SPOVT_ABRB"/>
    <property type="match status" value="2"/>
</dbReference>
<dbReference type="AlphaFoldDB" id="A0A098R152"/>
<dbReference type="STRING" id="1480694.DC28_02230"/>
<dbReference type="Gene3D" id="3.40.1550.20">
    <property type="entry name" value="Transcriptional regulator MraZ domain"/>
    <property type="match status" value="1"/>
</dbReference>
<evidence type="ECO:0000256" key="4">
    <source>
        <dbReference type="ARBA" id="ARBA00023015"/>
    </source>
</evidence>
<proteinExistence type="inferred from homology"/>
<dbReference type="OrthoDB" id="9807753at2"/>
<evidence type="ECO:0000313" key="10">
    <source>
        <dbReference type="Proteomes" id="UP000029692"/>
    </source>
</evidence>
<dbReference type="Pfam" id="PF02381">
    <property type="entry name" value="MraZ"/>
    <property type="match status" value="2"/>
</dbReference>
<dbReference type="HAMAP" id="MF_01008">
    <property type="entry name" value="MraZ"/>
    <property type="match status" value="1"/>
</dbReference>
<dbReference type="GO" id="GO:0051301">
    <property type="term" value="P:cell division"/>
    <property type="evidence" value="ECO:0007669"/>
    <property type="project" value="UniProtKB-KW"/>
</dbReference>
<accession>A0A098R152</accession>
<keyword evidence="2 7" id="KW-0963">Cytoplasm</keyword>
<reference evidence="9 10" key="1">
    <citation type="submission" date="2014-05" db="EMBL/GenBank/DDBJ databases">
        <title>De novo Genome Sequence of Spirocheata sp.</title>
        <authorList>
            <person name="Shivani Y."/>
            <person name="Subhash Y."/>
            <person name="Tushar L."/>
            <person name="Sasikala C."/>
            <person name="Ramana C.V."/>
        </authorList>
    </citation>
    <scope>NUCLEOTIDE SEQUENCE [LARGE SCALE GENOMIC DNA]</scope>
    <source>
        <strain evidence="9 10">JC230</strain>
    </source>
</reference>
<evidence type="ECO:0000256" key="2">
    <source>
        <dbReference type="ARBA" id="ARBA00022490"/>
    </source>
</evidence>
<dbReference type="InterPro" id="IPR035644">
    <property type="entry name" value="MraZ_C"/>
</dbReference>
<keyword evidence="10" id="KW-1185">Reference proteome</keyword>
<protein>
    <recommendedName>
        <fullName evidence="1 7">Transcriptional regulator MraZ</fullName>
    </recommendedName>
</protein>
<evidence type="ECO:0000256" key="3">
    <source>
        <dbReference type="ARBA" id="ARBA00022737"/>
    </source>
</evidence>
<dbReference type="NCBIfam" id="TIGR00242">
    <property type="entry name" value="division/cell wall cluster transcriptional repressor MraZ"/>
    <property type="match status" value="1"/>
</dbReference>
<keyword evidence="9" id="KW-0132">Cell division</keyword>
<dbReference type="EMBL" id="JNUP01000023">
    <property type="protein sequence ID" value="KGE73506.1"/>
    <property type="molecule type" value="Genomic_DNA"/>
</dbReference>
<dbReference type="InterPro" id="IPR037914">
    <property type="entry name" value="SpoVT-AbrB_sf"/>
</dbReference>
<evidence type="ECO:0000259" key="8">
    <source>
        <dbReference type="PROSITE" id="PS51740"/>
    </source>
</evidence>
<name>A0A098R152_9SPIO</name>
<dbReference type="CDD" id="cd16321">
    <property type="entry name" value="MraZ_C"/>
    <property type="match status" value="1"/>
</dbReference>
<feature type="domain" description="SpoVT-AbrB" evidence="8">
    <location>
        <begin position="5"/>
        <end position="48"/>
    </location>
</feature>
<dbReference type="GO" id="GO:0005737">
    <property type="term" value="C:cytoplasm"/>
    <property type="evidence" value="ECO:0007669"/>
    <property type="project" value="UniProtKB-UniRule"/>
</dbReference>
<comment type="subcellular location">
    <subcellularLocation>
        <location evidence="7">Cytoplasm</location>
        <location evidence="7">Nucleoid</location>
    </subcellularLocation>
</comment>
<dbReference type="GO" id="GO:2000143">
    <property type="term" value="P:negative regulation of DNA-templated transcription initiation"/>
    <property type="evidence" value="ECO:0007669"/>
    <property type="project" value="TreeGrafter"/>
</dbReference>
<comment type="subunit">
    <text evidence="7">Forms oligomers.</text>
</comment>
<dbReference type="Proteomes" id="UP000029692">
    <property type="component" value="Unassembled WGS sequence"/>
</dbReference>
<dbReference type="RefSeq" id="WP_037545296.1">
    <property type="nucleotide sequence ID" value="NZ_JNUP01000023.1"/>
</dbReference>
<organism evidence="9 10">
    <name type="scientific">Spirochaeta lutea</name>
    <dbReference type="NCBI Taxonomy" id="1480694"/>
    <lineage>
        <taxon>Bacteria</taxon>
        <taxon>Pseudomonadati</taxon>
        <taxon>Spirochaetota</taxon>
        <taxon>Spirochaetia</taxon>
        <taxon>Spirochaetales</taxon>
        <taxon>Spirochaetaceae</taxon>
        <taxon>Spirochaeta</taxon>
    </lineage>
</organism>
<dbReference type="GO" id="GO:0009295">
    <property type="term" value="C:nucleoid"/>
    <property type="evidence" value="ECO:0007669"/>
    <property type="project" value="UniProtKB-SubCell"/>
</dbReference>
<dbReference type="InterPro" id="IPR020603">
    <property type="entry name" value="MraZ_dom"/>
</dbReference>
<gene>
    <name evidence="7" type="primary">mraZ</name>
    <name evidence="9" type="ORF">DC28_02230</name>
</gene>
<keyword evidence="4 7" id="KW-0805">Transcription regulation</keyword>
<keyword evidence="6 7" id="KW-0804">Transcription</keyword>